<gene>
    <name evidence="3" type="ORF">BRARA_D01656</name>
</gene>
<protein>
    <submittedName>
        <fullName evidence="3">Uncharacterized protein</fullName>
    </submittedName>
</protein>
<keyword evidence="2" id="KW-0732">Signal</keyword>
<evidence type="ECO:0000313" key="3">
    <source>
        <dbReference type="EMBL" id="RID66523.1"/>
    </source>
</evidence>
<dbReference type="AlphaFoldDB" id="A0A397ZUV4"/>
<sequence>MYVARLVTLMFLLFLASSNTVSARLPFNYKSLNTKIGNGVWDQKVINEIKRSVKRSKSPSGGQRIRGPRGPES</sequence>
<feature type="chain" id="PRO_5017305514" evidence="2">
    <location>
        <begin position="24"/>
        <end position="73"/>
    </location>
</feature>
<evidence type="ECO:0000256" key="2">
    <source>
        <dbReference type="SAM" id="SignalP"/>
    </source>
</evidence>
<organism evidence="3 4">
    <name type="scientific">Brassica campestris</name>
    <name type="common">Field mustard</name>
    <dbReference type="NCBI Taxonomy" id="3711"/>
    <lineage>
        <taxon>Eukaryota</taxon>
        <taxon>Viridiplantae</taxon>
        <taxon>Streptophyta</taxon>
        <taxon>Embryophyta</taxon>
        <taxon>Tracheophyta</taxon>
        <taxon>Spermatophyta</taxon>
        <taxon>Magnoliopsida</taxon>
        <taxon>eudicotyledons</taxon>
        <taxon>Gunneridae</taxon>
        <taxon>Pentapetalae</taxon>
        <taxon>rosids</taxon>
        <taxon>malvids</taxon>
        <taxon>Brassicales</taxon>
        <taxon>Brassicaceae</taxon>
        <taxon>Brassiceae</taxon>
        <taxon>Brassica</taxon>
    </lineage>
</organism>
<dbReference type="EMBL" id="CM010631">
    <property type="protein sequence ID" value="RID66523.1"/>
    <property type="molecule type" value="Genomic_DNA"/>
</dbReference>
<feature type="signal peptide" evidence="2">
    <location>
        <begin position="1"/>
        <end position="23"/>
    </location>
</feature>
<accession>A0A397ZUV4</accession>
<reference evidence="3 4" key="1">
    <citation type="submission" date="2018-06" db="EMBL/GenBank/DDBJ databases">
        <title>WGS assembly of Brassica rapa FPsc.</title>
        <authorList>
            <person name="Bowman J."/>
            <person name="Kohchi T."/>
            <person name="Yamato K."/>
            <person name="Jenkins J."/>
            <person name="Shu S."/>
            <person name="Ishizaki K."/>
            <person name="Yamaoka S."/>
            <person name="Nishihama R."/>
            <person name="Nakamura Y."/>
            <person name="Berger F."/>
            <person name="Adam C."/>
            <person name="Aki S."/>
            <person name="Althoff F."/>
            <person name="Araki T."/>
            <person name="Arteaga-Vazquez M."/>
            <person name="Balasubrmanian S."/>
            <person name="Bauer D."/>
            <person name="Boehm C."/>
            <person name="Briginshaw L."/>
            <person name="Caballero-Perez J."/>
            <person name="Catarino B."/>
            <person name="Chen F."/>
            <person name="Chiyoda S."/>
            <person name="Chovatia M."/>
            <person name="Davies K."/>
            <person name="Delmans M."/>
            <person name="Demura T."/>
            <person name="Dierschke T."/>
            <person name="Dolan L."/>
            <person name="Dorantes-Acosta A."/>
            <person name="Eklund D."/>
            <person name="Florent S."/>
            <person name="Flores-Sandoval E."/>
            <person name="Fujiyama A."/>
            <person name="Fukuzawa H."/>
            <person name="Galik B."/>
            <person name="Grimanelli D."/>
            <person name="Grimwood J."/>
            <person name="Grossniklaus U."/>
            <person name="Hamada T."/>
            <person name="Haseloff J."/>
            <person name="Hetherington A."/>
            <person name="Higo A."/>
            <person name="Hirakawa Y."/>
            <person name="Hundley H."/>
            <person name="Ikeda Y."/>
            <person name="Inoue K."/>
            <person name="Inoue S."/>
            <person name="Ishida S."/>
            <person name="Jia Q."/>
            <person name="Kakita M."/>
            <person name="Kanazawa T."/>
            <person name="Kawai Y."/>
            <person name="Kawashima T."/>
            <person name="Kennedy M."/>
            <person name="Kinose K."/>
            <person name="Kinoshita T."/>
            <person name="Kohara Y."/>
            <person name="Koide E."/>
            <person name="Komatsu K."/>
            <person name="Kopischke S."/>
            <person name="Kubo M."/>
            <person name="Kyozuka J."/>
            <person name="Lagercrantz U."/>
            <person name="Lin S."/>
            <person name="Lindquist E."/>
            <person name="Lipzen A."/>
            <person name="Lu C."/>
            <person name="Luna E."/>
            <person name="Martienssen R."/>
            <person name="Minamino N."/>
            <person name="Mizutani M."/>
            <person name="Mizutani M."/>
            <person name="Mochizuki N."/>
            <person name="Monte I."/>
            <person name="Mosher R."/>
            <person name="Nagasaki H."/>
            <person name="Nakagami H."/>
            <person name="Naramoto S."/>
            <person name="Nishitani K."/>
            <person name="Ohtani M."/>
            <person name="Okamoto T."/>
            <person name="Okumura M."/>
            <person name="Phillips J."/>
            <person name="Pollak B."/>
            <person name="Reinders A."/>
            <person name="Roevekamp M."/>
            <person name="Sano R."/>
            <person name="Sawa S."/>
            <person name="Schmid M."/>
            <person name="Shirakawa M."/>
            <person name="Solano R."/>
            <person name="Spunde A."/>
            <person name="Suetsugu N."/>
            <person name="Sugano S."/>
            <person name="Sugiyama A."/>
            <person name="Sun R."/>
            <person name="Suzuki Y."/>
            <person name="Takenaka M."/>
            <person name="Takezawa D."/>
            <person name="Tomogane H."/>
            <person name="Tsuzuki M."/>
            <person name="Ueda T."/>
            <person name="Umeda M."/>
            <person name="Ward J."/>
            <person name="Watanabe Y."/>
            <person name="Yazaki K."/>
            <person name="Yokoyama R."/>
            <person name="Yoshitake Y."/>
            <person name="Yotsui I."/>
            <person name="Zachgo S."/>
            <person name="Schmutz J."/>
        </authorList>
    </citation>
    <scope>NUCLEOTIDE SEQUENCE [LARGE SCALE GENOMIC DNA]</scope>
    <source>
        <strain evidence="4">cv. B-3</strain>
    </source>
</reference>
<evidence type="ECO:0000313" key="4">
    <source>
        <dbReference type="Proteomes" id="UP000264353"/>
    </source>
</evidence>
<name>A0A397ZUV4_BRACM</name>
<proteinExistence type="predicted"/>
<dbReference type="Proteomes" id="UP000264353">
    <property type="component" value="Chromosome A4"/>
</dbReference>
<feature type="region of interest" description="Disordered" evidence="1">
    <location>
        <begin position="51"/>
        <end position="73"/>
    </location>
</feature>
<evidence type="ECO:0000256" key="1">
    <source>
        <dbReference type="SAM" id="MobiDB-lite"/>
    </source>
</evidence>